<keyword evidence="4" id="KW-0547">Nucleotide-binding</keyword>
<name>A0AAW0RX77_9HYPO</name>
<dbReference type="InterPro" id="IPR014001">
    <property type="entry name" value="Helicase_ATP-bd"/>
</dbReference>
<dbReference type="InterPro" id="IPR056616">
    <property type="entry name" value="Chromo_MIT1"/>
</dbReference>
<comment type="caution">
    <text evidence="15">The sequence shown here is derived from an EMBL/GenBank/DDBJ whole genome shotgun (WGS) entry which is preliminary data.</text>
</comment>
<dbReference type="InterPro" id="IPR019786">
    <property type="entry name" value="Zinc_finger_PHD-type_CS"/>
</dbReference>
<feature type="domain" description="Helicase ATP-binding" evidence="13">
    <location>
        <begin position="807"/>
        <end position="966"/>
    </location>
</feature>
<dbReference type="CDD" id="cd18793">
    <property type="entry name" value="SF2_C_SNF"/>
    <property type="match status" value="1"/>
</dbReference>
<dbReference type="Gene3D" id="3.30.40.10">
    <property type="entry name" value="Zinc/RING finger domain, C3HC4 (zinc finger)"/>
    <property type="match status" value="1"/>
</dbReference>
<keyword evidence="16" id="KW-1185">Reference proteome</keyword>
<keyword evidence="6" id="KW-0378">Hydrolase</keyword>
<dbReference type="SUPFAM" id="SSF52540">
    <property type="entry name" value="P-loop containing nucleoside triphosphate hydrolases"/>
    <property type="match status" value="2"/>
</dbReference>
<dbReference type="Pfam" id="PF23615">
    <property type="entry name" value="Chromo_MIT1"/>
    <property type="match status" value="1"/>
</dbReference>
<feature type="compositionally biased region" description="Low complexity" evidence="11">
    <location>
        <begin position="310"/>
        <end position="325"/>
    </location>
</feature>
<dbReference type="SMART" id="SM00249">
    <property type="entry name" value="PHD"/>
    <property type="match status" value="2"/>
</dbReference>
<feature type="compositionally biased region" description="Basic residues" evidence="11">
    <location>
        <begin position="278"/>
        <end position="291"/>
    </location>
</feature>
<dbReference type="InterPro" id="IPR049730">
    <property type="entry name" value="SNF2/RAD54-like_C"/>
</dbReference>
<evidence type="ECO:0000256" key="4">
    <source>
        <dbReference type="ARBA" id="ARBA00022741"/>
    </source>
</evidence>
<feature type="compositionally biased region" description="Basic residues" evidence="11">
    <location>
        <begin position="358"/>
        <end position="368"/>
    </location>
</feature>
<dbReference type="PANTHER" id="PTHR45623:SF17">
    <property type="entry name" value="CHROMODOMAIN-HELICASE-DNA-BINDING PROTEIN 3-RELATED"/>
    <property type="match status" value="1"/>
</dbReference>
<dbReference type="InterPro" id="IPR000330">
    <property type="entry name" value="SNF2_N"/>
</dbReference>
<comment type="subunit">
    <text evidence="2">Component of the NuA4 histone acetyltransferase complex.</text>
</comment>
<dbReference type="SUPFAM" id="SSF57903">
    <property type="entry name" value="FYVE/PHD zinc finger"/>
    <property type="match status" value="1"/>
</dbReference>
<keyword evidence="7 10" id="KW-0862">Zinc</keyword>
<feature type="region of interest" description="Disordered" evidence="11">
    <location>
        <begin position="1835"/>
        <end position="1904"/>
    </location>
</feature>
<dbReference type="GO" id="GO:0003682">
    <property type="term" value="F:chromatin binding"/>
    <property type="evidence" value="ECO:0007669"/>
    <property type="project" value="TreeGrafter"/>
</dbReference>
<dbReference type="InterPro" id="IPR013083">
    <property type="entry name" value="Znf_RING/FYVE/PHD"/>
</dbReference>
<dbReference type="PROSITE" id="PS51192">
    <property type="entry name" value="HELICASE_ATP_BIND_1"/>
    <property type="match status" value="1"/>
</dbReference>
<dbReference type="PROSITE" id="PS01359">
    <property type="entry name" value="ZF_PHD_1"/>
    <property type="match status" value="1"/>
</dbReference>
<evidence type="ECO:0000256" key="11">
    <source>
        <dbReference type="SAM" id="MobiDB-lite"/>
    </source>
</evidence>
<feature type="domain" description="Helicase C-terminal" evidence="14">
    <location>
        <begin position="1101"/>
        <end position="1253"/>
    </location>
</feature>
<dbReference type="InterPro" id="IPR055565">
    <property type="entry name" value="DUF7141"/>
</dbReference>
<evidence type="ECO:0000256" key="5">
    <source>
        <dbReference type="ARBA" id="ARBA00022771"/>
    </source>
</evidence>
<dbReference type="Pfam" id="PF15446">
    <property type="entry name" value="zf-PHD-like"/>
    <property type="match status" value="1"/>
</dbReference>
<dbReference type="PROSITE" id="PS50103">
    <property type="entry name" value="ZF_C3H1"/>
    <property type="match status" value="1"/>
</dbReference>
<evidence type="ECO:0000256" key="1">
    <source>
        <dbReference type="ARBA" id="ARBA00004123"/>
    </source>
</evidence>
<evidence type="ECO:0000259" key="13">
    <source>
        <dbReference type="PROSITE" id="PS51192"/>
    </source>
</evidence>
<dbReference type="GO" id="GO:0000785">
    <property type="term" value="C:chromatin"/>
    <property type="evidence" value="ECO:0007669"/>
    <property type="project" value="TreeGrafter"/>
</dbReference>
<dbReference type="GO" id="GO:0005524">
    <property type="term" value="F:ATP binding"/>
    <property type="evidence" value="ECO:0007669"/>
    <property type="project" value="UniProtKB-KW"/>
</dbReference>
<evidence type="ECO:0000256" key="8">
    <source>
        <dbReference type="ARBA" id="ARBA00022840"/>
    </source>
</evidence>
<evidence type="ECO:0000259" key="14">
    <source>
        <dbReference type="PROSITE" id="PS51194"/>
    </source>
</evidence>
<dbReference type="InterPro" id="IPR001650">
    <property type="entry name" value="Helicase_C-like"/>
</dbReference>
<keyword evidence="9" id="KW-0539">Nucleus</keyword>
<dbReference type="GO" id="GO:0042393">
    <property type="term" value="F:histone binding"/>
    <property type="evidence" value="ECO:0007669"/>
    <property type="project" value="TreeGrafter"/>
</dbReference>
<dbReference type="InterPro" id="IPR016197">
    <property type="entry name" value="Chromo-like_dom_sf"/>
</dbReference>
<evidence type="ECO:0000313" key="15">
    <source>
        <dbReference type="EMBL" id="KAK8146620.1"/>
    </source>
</evidence>
<dbReference type="InterPro" id="IPR011011">
    <property type="entry name" value="Znf_FYVE_PHD"/>
</dbReference>
<dbReference type="InterPro" id="IPR027417">
    <property type="entry name" value="P-loop_NTPase"/>
</dbReference>
<dbReference type="InterPro" id="IPR001965">
    <property type="entry name" value="Znf_PHD"/>
</dbReference>
<comment type="subcellular location">
    <subcellularLocation>
        <location evidence="1">Nucleus</location>
    </subcellularLocation>
</comment>
<dbReference type="InterPro" id="IPR041684">
    <property type="entry name" value="Znf-PHD-like"/>
</dbReference>
<gene>
    <name evidence="15" type="ORF">G3M48_002791</name>
</gene>
<sequence length="1930" mass="216047">MNNMDDLEGLSGIPDAFDWVTRDGPDQTDADGAVLDDISVGGVVHEESQDSLVSYNAEKEAIAEDIIQTEADNNAETELVAVDAIHTEEDAVSEIAAQEVPDDDFGASAENENLENLTTEGLVPQGDIQRESDQELEPAVERHGSQDSALSNVGLTMQPIQIKVELPILPQSLLDDYSTVVSEVVDHVRGEEQAFDSYHVEFTDGRVETISYDRLLDLNNGQSALDDFLNGANMGKNSRKRKYGNHDWDSDSGSEIEKTQSDGMEIDSADSDQSVKQIPRRSSRRASRKPKIVITRRQSLEQSDEELGRPSRSARSLRPRASIPSYYGPEPSREVPEGQDEVGDDDFRPVVSDLAPPKRGRRPTRGGGRRLTSGPQRPSGGGSDIEFEAPRRSSRATKNLQRMNDEYDSDEDFESMAVVRERGAPKVVSVKEIFQPIKPESPFAVAHMQKCHVCAGSQQRGQLIYCQGCSLTFHKGCIGLRSSREHLATKVGQDSFVLQCKFCIGVYTSRDDIAPRYDMCQQCKGPGVSCSAFTTKRTARQEEKLREENNGVDPVTPVSPSLINNSDNVLFRCQSCHRGWHQDHLPVPDGIQSDIDGYSKKWRCSECLSVTHKIHRLVAWRPIENYLPVKGQQPPSWHVVPDDEKEYLIKWETKSYAHCTWFPGAWVYGVAASHSRKAFGKRDLEQSMLKMTKEDAIPEEFLAPDIILVAKMDHSAPSHHSKEDMLANIIYVRRIFVKFQGLGYEDVVWDTPPMPDNSALYTAFVDAYSERVEEFKNKEFTPLDAQPKGIRRGKLMGYQLEGLNWLLENYHHGRSVVLADEMGLGKTVQVCWPFLIVVPNATCPNWRREFRQWVPDLRVVAYHGGKESQELTYRYELFPEHGGAMRAHAVIMSYDSAQDPRTAALFKSVKWAGLVVDEGQRLKNDQNLLYQALRGMKIPFRLLLTGTPLQNNKRELFNLIQFIDTKQDAAKLDAEFEVLDKETLPQLHDKIRPYFLRRTKAGVLKFLPPMAQIIVPVTMTVVQEKLAKSIMSKNPELIKAIFAESKLKRKNYDRGSLNNILMQLRKCLCHPFMYSENIEEKHHDPVVMFRNLIEASAKLLLLELMLPKLKERGHRVLIFSQFLQQLDIIEDFLVGIGLDYRRLDGGMSSLEKQKRIDAFNQPDSSLFAFLLSTRAGGVGINLATADTVIIMDPDFNPHQDLQALSRAHRIGQKNKVLCFQFMTKDSVEERIVQVGRGKMALDHALIESMDDDELEGADLESILKHGASALFNDNYQKTKIQYTPAMVDNLLDRSQIEQASVEENPSGETPFAYARVWDSDKVGFDTLPTAEAEAPVPIDSGVWDKIIAQREEEARRNAEANREVLGRGGRRRMKIDYNVKNGAQKEVADRGTSSDSDEFSGGGSSSDSEDDAFRKEEQEAVDRELAEQTNTAQRPAQVDRTQVTAIPSRRKGPINVTFAQDSPGVVGAQPRGRVREGTNAASGQADQQRRQPVYVASVKKQVLSTGPPPPQTSLVPNEFWRYVSRLTSEVEVRVAIDEVARNKEQRIVKQIRLYALHEKLRQFGRAEACVTLASSRTSASGIYPHHETAFDMAFSDARSASQLEQAPFSTTPQPKEQQGGYSMNRIWNVQHSSTSSPDNTSLSSRGSTQLDGMSSSTSTSQHTSTSSRASVGSTFESLPAGAGVSNYAFQGSVSNAYSYYLDRGNGQFTRLIPADMLPPMKGVPSREEEHDGMVILQPIERLHLQSAKDSHQVAASKQQPSPLPDNLQNQIDCIVATSPKSTRRVKIYCDKWIHEGVCAFTQQGCKFKHEMPRDEATQRSLGLFHGFPAWWKKRAEEQQNSSRRGLEAASQSTSPARLGSAAPHLGNNDPSQGRSHHPGTSLEQQRMLPPNDHPYAQNNFASAPNHWRASGSQWMQNGIVPFVRGPRRAY</sequence>
<dbReference type="Gene3D" id="3.40.50.300">
    <property type="entry name" value="P-loop containing nucleotide triphosphate hydrolases"/>
    <property type="match status" value="1"/>
</dbReference>
<dbReference type="CDD" id="cd15489">
    <property type="entry name" value="PHD_SF"/>
    <property type="match status" value="1"/>
</dbReference>
<feature type="compositionally biased region" description="Basic and acidic residues" evidence="11">
    <location>
        <begin position="244"/>
        <end position="260"/>
    </location>
</feature>
<dbReference type="GO" id="GO:0140658">
    <property type="term" value="F:ATP-dependent chromatin remodeler activity"/>
    <property type="evidence" value="ECO:0007669"/>
    <property type="project" value="TreeGrafter"/>
</dbReference>
<evidence type="ECO:0000313" key="16">
    <source>
        <dbReference type="Proteomes" id="UP001397290"/>
    </source>
</evidence>
<feature type="domain" description="C3H1-type" evidence="12">
    <location>
        <begin position="1783"/>
        <end position="1812"/>
    </location>
</feature>
<dbReference type="SUPFAM" id="SSF54160">
    <property type="entry name" value="Chromo domain-like"/>
    <property type="match status" value="1"/>
</dbReference>
<dbReference type="InterPro" id="IPR000571">
    <property type="entry name" value="Znf_CCCH"/>
</dbReference>
<feature type="region of interest" description="Disordered" evidence="11">
    <location>
        <begin position="1747"/>
        <end position="1766"/>
    </location>
</feature>
<dbReference type="GO" id="GO:0016887">
    <property type="term" value="F:ATP hydrolysis activity"/>
    <property type="evidence" value="ECO:0007669"/>
    <property type="project" value="TreeGrafter"/>
</dbReference>
<dbReference type="PANTHER" id="PTHR45623">
    <property type="entry name" value="CHROMODOMAIN-HELICASE-DNA-BINDING PROTEIN 3-RELATED-RELATED"/>
    <property type="match status" value="1"/>
</dbReference>
<feature type="region of interest" description="Disordered" evidence="11">
    <location>
        <begin position="1630"/>
        <end position="1672"/>
    </location>
</feature>
<dbReference type="CDD" id="cd17919">
    <property type="entry name" value="DEXHc_Snf"/>
    <property type="match status" value="1"/>
</dbReference>
<proteinExistence type="predicted"/>
<accession>A0AAW0RX77</accession>
<evidence type="ECO:0000256" key="3">
    <source>
        <dbReference type="ARBA" id="ARBA00022723"/>
    </source>
</evidence>
<feature type="region of interest" description="Disordered" evidence="11">
    <location>
        <begin position="1375"/>
        <end position="1492"/>
    </location>
</feature>
<dbReference type="GO" id="GO:0005634">
    <property type="term" value="C:nucleus"/>
    <property type="evidence" value="ECO:0007669"/>
    <property type="project" value="UniProtKB-SubCell"/>
</dbReference>
<protein>
    <recommendedName>
        <fullName evidence="17">Chromatin remodeling factor mit1</fullName>
    </recommendedName>
</protein>
<dbReference type="EMBL" id="JAAHCF010000199">
    <property type="protein sequence ID" value="KAK8146620.1"/>
    <property type="molecule type" value="Genomic_DNA"/>
</dbReference>
<dbReference type="PROSITE" id="PS51194">
    <property type="entry name" value="HELICASE_CTER"/>
    <property type="match status" value="1"/>
</dbReference>
<feature type="zinc finger region" description="C3H1-type" evidence="10">
    <location>
        <begin position="1783"/>
        <end position="1812"/>
    </location>
</feature>
<dbReference type="Gene3D" id="2.40.50.40">
    <property type="match status" value="1"/>
</dbReference>
<evidence type="ECO:0000259" key="12">
    <source>
        <dbReference type="PROSITE" id="PS50103"/>
    </source>
</evidence>
<keyword evidence="5 10" id="KW-0863">Zinc-finger</keyword>
<feature type="region of interest" description="Disordered" evidence="11">
    <location>
        <begin position="231"/>
        <end position="405"/>
    </location>
</feature>
<dbReference type="GO" id="GO:0003677">
    <property type="term" value="F:DNA binding"/>
    <property type="evidence" value="ECO:0007669"/>
    <property type="project" value="TreeGrafter"/>
</dbReference>
<feature type="compositionally biased region" description="Low complexity" evidence="11">
    <location>
        <begin position="1632"/>
        <end position="1644"/>
    </location>
</feature>
<evidence type="ECO:0008006" key="17">
    <source>
        <dbReference type="Google" id="ProtNLM"/>
    </source>
</evidence>
<evidence type="ECO:0000256" key="9">
    <source>
        <dbReference type="ARBA" id="ARBA00023242"/>
    </source>
</evidence>
<feature type="compositionally biased region" description="Polar residues" evidence="11">
    <location>
        <begin position="1427"/>
        <end position="1445"/>
    </location>
</feature>
<dbReference type="GO" id="GO:0008270">
    <property type="term" value="F:zinc ion binding"/>
    <property type="evidence" value="ECO:0007669"/>
    <property type="project" value="UniProtKB-KW"/>
</dbReference>
<dbReference type="Pfam" id="PF00271">
    <property type="entry name" value="Helicase_C"/>
    <property type="match status" value="1"/>
</dbReference>
<dbReference type="InterPro" id="IPR038718">
    <property type="entry name" value="SNF2-like_sf"/>
</dbReference>
<evidence type="ECO:0000256" key="7">
    <source>
        <dbReference type="ARBA" id="ARBA00022833"/>
    </source>
</evidence>
<keyword evidence="8" id="KW-0067">ATP-binding</keyword>
<keyword evidence="3 10" id="KW-0479">Metal-binding</keyword>
<dbReference type="Proteomes" id="UP001397290">
    <property type="component" value="Unassembled WGS sequence"/>
</dbReference>
<dbReference type="Pfam" id="PF00176">
    <property type="entry name" value="SNF2-rel_dom"/>
    <property type="match status" value="1"/>
</dbReference>
<feature type="compositionally biased region" description="Polar residues" evidence="11">
    <location>
        <begin position="1838"/>
        <end position="1855"/>
    </location>
</feature>
<organism evidence="15 16">
    <name type="scientific">Beauveria asiatica</name>
    <dbReference type="NCBI Taxonomy" id="1069075"/>
    <lineage>
        <taxon>Eukaryota</taxon>
        <taxon>Fungi</taxon>
        <taxon>Dikarya</taxon>
        <taxon>Ascomycota</taxon>
        <taxon>Pezizomycotina</taxon>
        <taxon>Sordariomycetes</taxon>
        <taxon>Hypocreomycetidae</taxon>
        <taxon>Hypocreales</taxon>
        <taxon>Cordycipitaceae</taxon>
        <taxon>Beauveria</taxon>
    </lineage>
</organism>
<evidence type="ECO:0000256" key="2">
    <source>
        <dbReference type="ARBA" id="ARBA00011353"/>
    </source>
</evidence>
<dbReference type="SMART" id="SM00490">
    <property type="entry name" value="HELICc"/>
    <property type="match status" value="1"/>
</dbReference>
<feature type="compositionally biased region" description="Basic and acidic residues" evidence="11">
    <location>
        <begin position="1411"/>
        <end position="1426"/>
    </location>
</feature>
<feature type="compositionally biased region" description="Polar residues" evidence="11">
    <location>
        <begin position="1753"/>
        <end position="1766"/>
    </location>
</feature>
<feature type="region of interest" description="Disordered" evidence="11">
    <location>
        <begin position="1"/>
        <end position="33"/>
    </location>
</feature>
<dbReference type="Pfam" id="PF23614">
    <property type="entry name" value="DUF7141"/>
    <property type="match status" value="1"/>
</dbReference>
<evidence type="ECO:0000256" key="10">
    <source>
        <dbReference type="PROSITE-ProRule" id="PRU00723"/>
    </source>
</evidence>
<reference evidence="15 16" key="1">
    <citation type="submission" date="2020-02" db="EMBL/GenBank/DDBJ databases">
        <title>Comparative genomics of the hypocrealean fungal genus Beauvera.</title>
        <authorList>
            <person name="Showalter D.N."/>
            <person name="Bushley K.E."/>
            <person name="Rehner S.A."/>
        </authorList>
    </citation>
    <scope>NUCLEOTIDE SEQUENCE [LARGE SCALE GENOMIC DNA]</scope>
    <source>
        <strain evidence="15 16">ARSEF4384</strain>
    </source>
</reference>
<feature type="compositionally biased region" description="Low complexity" evidence="11">
    <location>
        <begin position="1654"/>
        <end position="1667"/>
    </location>
</feature>
<evidence type="ECO:0000256" key="6">
    <source>
        <dbReference type="ARBA" id="ARBA00022801"/>
    </source>
</evidence>
<dbReference type="Gene3D" id="3.40.50.10810">
    <property type="entry name" value="Tandem AAA-ATPase domain"/>
    <property type="match status" value="1"/>
</dbReference>
<dbReference type="SMART" id="SM00487">
    <property type="entry name" value="DEXDc"/>
    <property type="match status" value="1"/>
</dbReference>